<feature type="transmembrane region" description="Helical" evidence="1">
    <location>
        <begin position="174"/>
        <end position="200"/>
    </location>
</feature>
<organism evidence="2 3">
    <name type="scientific">Anopheles farauti</name>
    <dbReference type="NCBI Taxonomy" id="69004"/>
    <lineage>
        <taxon>Eukaryota</taxon>
        <taxon>Metazoa</taxon>
        <taxon>Ecdysozoa</taxon>
        <taxon>Arthropoda</taxon>
        <taxon>Hexapoda</taxon>
        <taxon>Insecta</taxon>
        <taxon>Pterygota</taxon>
        <taxon>Neoptera</taxon>
        <taxon>Endopterygota</taxon>
        <taxon>Diptera</taxon>
        <taxon>Nematocera</taxon>
        <taxon>Culicoidea</taxon>
        <taxon>Culicidae</taxon>
        <taxon>Anophelinae</taxon>
        <taxon>Anopheles</taxon>
    </lineage>
</organism>
<protein>
    <submittedName>
        <fullName evidence="2">Uncharacterized protein</fullName>
    </submittedName>
</protein>
<keyword evidence="3" id="KW-1185">Reference proteome</keyword>
<evidence type="ECO:0000313" key="2">
    <source>
        <dbReference type="EnsemblMetazoa" id="AFAF000014-PA"/>
    </source>
</evidence>
<keyword evidence="1" id="KW-0812">Transmembrane</keyword>
<dbReference type="STRING" id="69004.A0A182PZC4"/>
<dbReference type="AlphaFoldDB" id="A0A182PZC4"/>
<evidence type="ECO:0000313" key="3">
    <source>
        <dbReference type="Proteomes" id="UP000075886"/>
    </source>
</evidence>
<reference evidence="2" key="2">
    <citation type="submission" date="2020-05" db="UniProtKB">
        <authorList>
            <consortium name="EnsemblMetazoa"/>
        </authorList>
    </citation>
    <scope>IDENTIFICATION</scope>
    <source>
        <strain evidence="2">FAR1</strain>
    </source>
</reference>
<dbReference type="Proteomes" id="UP000075886">
    <property type="component" value="Unassembled WGS sequence"/>
</dbReference>
<reference evidence="3" key="1">
    <citation type="submission" date="2014-01" db="EMBL/GenBank/DDBJ databases">
        <title>The Genome Sequence of Anopheles farauti FAR1 (V2).</title>
        <authorList>
            <consortium name="The Broad Institute Genomics Platform"/>
            <person name="Neafsey D.E."/>
            <person name="Besansky N."/>
            <person name="Howell P."/>
            <person name="Walton C."/>
            <person name="Young S.K."/>
            <person name="Zeng Q."/>
            <person name="Gargeya S."/>
            <person name="Fitzgerald M."/>
            <person name="Haas B."/>
            <person name="Abouelleil A."/>
            <person name="Allen A.W."/>
            <person name="Alvarado L."/>
            <person name="Arachchi H.M."/>
            <person name="Berlin A.M."/>
            <person name="Chapman S.B."/>
            <person name="Gainer-Dewar J."/>
            <person name="Goldberg J."/>
            <person name="Griggs A."/>
            <person name="Gujja S."/>
            <person name="Hansen M."/>
            <person name="Howarth C."/>
            <person name="Imamovic A."/>
            <person name="Ireland A."/>
            <person name="Larimer J."/>
            <person name="McCowan C."/>
            <person name="Murphy C."/>
            <person name="Pearson M."/>
            <person name="Poon T.W."/>
            <person name="Priest M."/>
            <person name="Roberts A."/>
            <person name="Saif S."/>
            <person name="Shea T."/>
            <person name="Sisk P."/>
            <person name="Sykes S."/>
            <person name="Wortman J."/>
            <person name="Nusbaum C."/>
            <person name="Birren B."/>
        </authorList>
    </citation>
    <scope>NUCLEOTIDE SEQUENCE [LARGE SCALE GENOMIC DNA]</scope>
    <source>
        <strain evidence="3">FAR1</strain>
    </source>
</reference>
<name>A0A182PZC4_9DIPT</name>
<keyword evidence="1" id="KW-0472">Membrane</keyword>
<evidence type="ECO:0000256" key="1">
    <source>
        <dbReference type="SAM" id="Phobius"/>
    </source>
</evidence>
<sequence length="203" mass="23103">MIDVLRFYSRTSNRQAAGEVPREYTHEREHTDGGGSCVFLFCCALLRACKGRSLLGIRKQTRKSKNPVICPETPESITSLSRRVRDLRRTACRARHSNKECIESMTISAIPPPEPVWCLDRRDSGHLFWRRESSKVKFRYDVEVLEFTKDPYEDQLLITDSELNRAKHHHQAGVVSNMIVVCVTCVAAIAVTVVLPWFLIGSA</sequence>
<accession>A0A182PZC4</accession>
<keyword evidence="1" id="KW-1133">Transmembrane helix</keyword>
<dbReference type="EnsemblMetazoa" id="AFAF000014-RA">
    <property type="protein sequence ID" value="AFAF000014-PA"/>
    <property type="gene ID" value="AFAF000014"/>
</dbReference>
<dbReference type="VEuPathDB" id="VectorBase:AFAF000014"/>
<proteinExistence type="predicted"/>
<dbReference type="EMBL" id="AXCN02000890">
    <property type="status" value="NOT_ANNOTATED_CDS"/>
    <property type="molecule type" value="Genomic_DNA"/>
</dbReference>